<evidence type="ECO:0000313" key="2">
    <source>
        <dbReference type="EMBL" id="MFC6315299.1"/>
    </source>
</evidence>
<dbReference type="Pfam" id="PF01074">
    <property type="entry name" value="Glyco_hydro_38N"/>
    <property type="match status" value="1"/>
</dbReference>
<dbReference type="InterPro" id="IPR000602">
    <property type="entry name" value="Glyco_hydro_38_N"/>
</dbReference>
<name>A0ABW1URA2_9LACO</name>
<dbReference type="RefSeq" id="WP_125597898.1">
    <property type="nucleotide sequence ID" value="NZ_JBHSSM010000016.1"/>
</dbReference>
<dbReference type="CDD" id="cd10791">
    <property type="entry name" value="GH38N_AMII_like_1"/>
    <property type="match status" value="1"/>
</dbReference>
<gene>
    <name evidence="2" type="ORF">ACFQHW_06930</name>
</gene>
<comment type="caution">
    <text evidence="2">The sequence shown here is derived from an EMBL/GenBank/DDBJ whole genome shotgun (WGS) entry which is preliminary data.</text>
</comment>
<evidence type="ECO:0000313" key="3">
    <source>
        <dbReference type="Proteomes" id="UP001596310"/>
    </source>
</evidence>
<sequence>MKKLYLINHSHTDIGYTAVQELIMQCHVDYIIQAIDIVSAELAEKGHCDFVWTCENYWQVKNFRENATPEQIEMFERYVEAGYIDFSSNYLNLNELVDPDILSDCLGAAHQYGQRFSRPIDSAMTADINGFSWGYAHALAKNGIDNLFTCIHAHHGMYPLFKSQIPFWWEAPTGEKVLVWNGEHYQIGNETYLMPNAQMSYQIEDEYAGDLSTPQLEVAKKRIFGYFDELAQSDYPYDFVPMMISGFMSDNAGPDRDIVESIAEWNAEYGDEITVEMIGLNQFFEVLRQTDLSQIPTYRGDWNDWWAEGVGSTPAATKIYKGAVRNYRLLQDLTDEKTVKGPLAQAARDDLMLFAEHTWGYSSSASEPWNTLVNELEYRKFSYAANASTEIDRALIAYLMKHDDYAMPKANRPQFYRVINPYDRTVTQNVTLLMEAWEHFGKQRIMPNLMPYVEAYDRETNEVLPCQVMITARAYEIELVVTLAPKQVKQIGLRLRETPNLPPRYRPALKGAENVKDIVYPGLIDDSTVETKYFTVKLSNDVGLAQIIYRPTGEDIIDHQAAHPLFQGIYEKTTIQTDPCMERRRMGRNRKGKEAQRWNSQITDIRILERGPVFTEVAIDCQLAGTQIFSYVLRIYQDIAKITCMLRIQKDSVWDPENLYFALPLKLAGERYFKKSGSLMRPGIDQLPGTNTEFYMLDTGILYRDQAGTGLAISLKDAPLVTLGDLAHHPIHLCDEQSRAKNQADLYSWVMNNFWETNFKVDLSGFYEFAYSLTMASAVPDMATWDQHLKEEDQGLIAIQVDF</sequence>
<dbReference type="Proteomes" id="UP001596310">
    <property type="component" value="Unassembled WGS sequence"/>
</dbReference>
<dbReference type="InterPro" id="IPR011013">
    <property type="entry name" value="Gal_mutarotase_sf_dom"/>
</dbReference>
<proteinExistence type="predicted"/>
<reference evidence="3" key="1">
    <citation type="journal article" date="2019" name="Int. J. Syst. Evol. Microbiol.">
        <title>The Global Catalogue of Microorganisms (GCM) 10K type strain sequencing project: providing services to taxonomists for standard genome sequencing and annotation.</title>
        <authorList>
            <consortium name="The Broad Institute Genomics Platform"/>
            <consortium name="The Broad Institute Genome Sequencing Center for Infectious Disease"/>
            <person name="Wu L."/>
            <person name="Ma J."/>
        </authorList>
    </citation>
    <scope>NUCLEOTIDE SEQUENCE [LARGE SCALE GENOMIC DNA]</scope>
    <source>
        <strain evidence="3">CCM 8897</strain>
    </source>
</reference>
<organism evidence="2 3">
    <name type="scientific">Lapidilactobacillus achengensis</name>
    <dbReference type="NCBI Taxonomy" id="2486000"/>
    <lineage>
        <taxon>Bacteria</taxon>
        <taxon>Bacillati</taxon>
        <taxon>Bacillota</taxon>
        <taxon>Bacilli</taxon>
        <taxon>Lactobacillales</taxon>
        <taxon>Lactobacillaceae</taxon>
        <taxon>Lapidilactobacillus</taxon>
    </lineage>
</organism>
<dbReference type="InterPro" id="IPR011330">
    <property type="entry name" value="Glyco_hydro/deAcase_b/a-brl"/>
</dbReference>
<dbReference type="SUPFAM" id="SSF74650">
    <property type="entry name" value="Galactose mutarotase-like"/>
    <property type="match status" value="1"/>
</dbReference>
<dbReference type="SUPFAM" id="SSF88713">
    <property type="entry name" value="Glycoside hydrolase/deacetylase"/>
    <property type="match status" value="1"/>
</dbReference>
<keyword evidence="3" id="KW-1185">Reference proteome</keyword>
<accession>A0ABW1URA2</accession>
<dbReference type="EMBL" id="JBHSSM010000016">
    <property type="protein sequence ID" value="MFC6315299.1"/>
    <property type="molecule type" value="Genomic_DNA"/>
</dbReference>
<evidence type="ECO:0000259" key="1">
    <source>
        <dbReference type="Pfam" id="PF01074"/>
    </source>
</evidence>
<dbReference type="Gene3D" id="3.20.110.10">
    <property type="entry name" value="Glycoside hydrolase 38, N terminal domain"/>
    <property type="match status" value="1"/>
</dbReference>
<feature type="domain" description="Glycoside hydrolase family 38 N-terminal" evidence="1">
    <location>
        <begin position="4"/>
        <end position="298"/>
    </location>
</feature>
<dbReference type="InterPro" id="IPR027291">
    <property type="entry name" value="Glyco_hydro_38_N_sf"/>
</dbReference>
<protein>
    <recommendedName>
        <fullName evidence="1">Glycoside hydrolase family 38 N-terminal domain-containing protein</fullName>
    </recommendedName>
</protein>